<feature type="compositionally biased region" description="Basic and acidic residues" evidence="1">
    <location>
        <begin position="197"/>
        <end position="207"/>
    </location>
</feature>
<reference evidence="3 4" key="1">
    <citation type="journal article" date="2018" name="PLoS ONE">
        <title>The draft genome of Kipferlia bialata reveals reductive genome evolution in fornicate parasites.</title>
        <authorList>
            <person name="Tanifuji G."/>
            <person name="Takabayashi S."/>
            <person name="Kume K."/>
            <person name="Takagi M."/>
            <person name="Nakayama T."/>
            <person name="Kamikawa R."/>
            <person name="Inagaki Y."/>
            <person name="Hashimoto T."/>
        </authorList>
    </citation>
    <scope>NUCLEOTIDE SEQUENCE [LARGE SCALE GENOMIC DNA]</scope>
    <source>
        <strain evidence="3">NY0173</strain>
    </source>
</reference>
<dbReference type="AlphaFoldDB" id="A0A9K3GKJ4"/>
<dbReference type="InterPro" id="IPR035985">
    <property type="entry name" value="Ubiquitin-activating_enz"/>
</dbReference>
<accession>A0A9K3GKJ4</accession>
<dbReference type="InterPro" id="IPR045886">
    <property type="entry name" value="ThiF/MoeB/HesA"/>
</dbReference>
<evidence type="ECO:0000256" key="1">
    <source>
        <dbReference type="SAM" id="MobiDB-lite"/>
    </source>
</evidence>
<dbReference type="SUPFAM" id="SSF69572">
    <property type="entry name" value="Activating enzymes of the ubiquitin-like proteins"/>
    <property type="match status" value="1"/>
</dbReference>
<dbReference type="Proteomes" id="UP000265618">
    <property type="component" value="Unassembled WGS sequence"/>
</dbReference>
<feature type="domain" description="THIF-type NAD/FAD binding fold" evidence="2">
    <location>
        <begin position="11"/>
        <end position="187"/>
    </location>
</feature>
<protein>
    <recommendedName>
        <fullName evidence="2">THIF-type NAD/FAD binding fold domain-containing protein</fullName>
    </recommendedName>
</protein>
<dbReference type="GO" id="GO:0061504">
    <property type="term" value="P:cyclic threonylcarbamoyladenosine biosynthetic process"/>
    <property type="evidence" value="ECO:0007669"/>
    <property type="project" value="TreeGrafter"/>
</dbReference>
<evidence type="ECO:0000313" key="3">
    <source>
        <dbReference type="EMBL" id="GIQ86292.1"/>
    </source>
</evidence>
<proteinExistence type="predicted"/>
<evidence type="ECO:0000313" key="4">
    <source>
        <dbReference type="Proteomes" id="UP000265618"/>
    </source>
</evidence>
<dbReference type="Gene3D" id="3.40.50.720">
    <property type="entry name" value="NAD(P)-binding Rossmann-like Domain"/>
    <property type="match status" value="1"/>
</dbReference>
<evidence type="ECO:0000259" key="2">
    <source>
        <dbReference type="Pfam" id="PF00899"/>
    </source>
</evidence>
<dbReference type="GO" id="GO:0061503">
    <property type="term" value="F:tRNA threonylcarbamoyladenosine dehydratase"/>
    <property type="evidence" value="ECO:0007669"/>
    <property type="project" value="TreeGrafter"/>
</dbReference>
<dbReference type="EMBL" id="BDIP01002433">
    <property type="protein sequence ID" value="GIQ86292.1"/>
    <property type="molecule type" value="Genomic_DNA"/>
</dbReference>
<dbReference type="OrthoDB" id="206053at2759"/>
<gene>
    <name evidence="3" type="ORF">KIPB_008119</name>
</gene>
<comment type="caution">
    <text evidence="3">The sequence shown here is derived from an EMBL/GenBank/DDBJ whole genome shotgun (WGS) entry which is preliminary data.</text>
</comment>
<dbReference type="PANTHER" id="PTHR43267:SF1">
    <property type="entry name" value="TRNA THREONYLCARBAMOYLADENOSINE DEHYDRATASE"/>
    <property type="match status" value="1"/>
</dbReference>
<dbReference type="Pfam" id="PF00899">
    <property type="entry name" value="ThiF"/>
    <property type="match status" value="1"/>
</dbReference>
<dbReference type="PANTHER" id="PTHR43267">
    <property type="entry name" value="TRNA THREONYLCARBAMOYLADENOSINE DEHYDRATASE"/>
    <property type="match status" value="1"/>
</dbReference>
<dbReference type="GO" id="GO:0008641">
    <property type="term" value="F:ubiquitin-like modifier activating enzyme activity"/>
    <property type="evidence" value="ECO:0007669"/>
    <property type="project" value="InterPro"/>
</dbReference>
<keyword evidence="4" id="KW-1185">Reference proteome</keyword>
<dbReference type="InterPro" id="IPR000594">
    <property type="entry name" value="ThiF_NAD_FAD-bd"/>
</dbReference>
<name>A0A9K3GKJ4_9EUKA</name>
<feature type="region of interest" description="Disordered" evidence="1">
    <location>
        <begin position="188"/>
        <end position="233"/>
    </location>
</feature>
<organism evidence="3 4">
    <name type="scientific">Kipferlia bialata</name>
    <dbReference type="NCBI Taxonomy" id="797122"/>
    <lineage>
        <taxon>Eukaryota</taxon>
        <taxon>Metamonada</taxon>
        <taxon>Carpediemonas-like organisms</taxon>
        <taxon>Kipferlia</taxon>
    </lineage>
</organism>
<sequence>MSLSLFPSHCVTFSNINRQLVAYHSTVGKSKVEVAAKRVLDLNPNCKVTPLHQFVTIEGVATLLDQVKPDVVADCIDSVREKIALIAACKRSGVAIVSSMGAARHRDLSKIHAADISKTSMCPLARKVRKHMKDVRREGRKAPTVAIYSSEEPAKHQRGDCLGSMCVITGTFGLRVGGEVLRLLLDGQKSEAASPSETDKEAEKEEVVVTTKTETETETESGMEVETAQTDKE</sequence>